<dbReference type="Gene3D" id="3.40.50.300">
    <property type="entry name" value="P-loop containing nucleotide triphosphate hydrolases"/>
    <property type="match status" value="1"/>
</dbReference>
<dbReference type="RefSeq" id="WP_284483320.1">
    <property type="nucleotide sequence ID" value="NZ_JASNJD010000033.1"/>
</dbReference>
<comment type="caution">
    <text evidence="1">The sequence shown here is derived from an EMBL/GenBank/DDBJ whole genome shotgun (WGS) entry which is preliminary data.</text>
</comment>
<name>A0ABT7F8W9_9RHOB</name>
<gene>
    <name evidence="1" type="ORF">QO033_24270</name>
</gene>
<dbReference type="InterPro" id="IPR027417">
    <property type="entry name" value="P-loop_NTPase"/>
</dbReference>
<dbReference type="SUPFAM" id="SSF52540">
    <property type="entry name" value="P-loop containing nucleoside triphosphate hydrolases"/>
    <property type="match status" value="1"/>
</dbReference>
<protein>
    <submittedName>
        <fullName evidence="1">Uncharacterized protein</fullName>
    </submittedName>
</protein>
<reference evidence="1 2" key="1">
    <citation type="submission" date="2023-05" db="EMBL/GenBank/DDBJ databases">
        <title>Pseudodonghicola sp. nov.</title>
        <authorList>
            <person name="Huang J."/>
        </authorList>
    </citation>
    <scope>NUCLEOTIDE SEQUENCE [LARGE SCALE GENOMIC DNA]</scope>
    <source>
        <strain evidence="1 2">IC7</strain>
    </source>
</reference>
<sequence length="394" mass="44686">MIGNLVFHIGDPKNGSSSIQQAMQQRACHCETVSYVCQEELNASAMAYAIDPKRRAEKEQGKKRRKLLFSQKADWARSHEADLGLISAEFFSAVPPKALIKALEEFMPQYTETARIVAYVRPHAGRALSGYAQRVKTGTELCTLDESIEGQKKRRMLKYAQRFLRWQNKFGDRFTLRPFLRSEMRDGDVVADFFETVLQGAPFRLDPISSTNESLSLEEVAAMRRVQRRLVADGVPEFMRLSLGGAIGRALAATPGRYRTKMALSRAHAEALKTLFVEDAEQLDQSFFGRPLMVGELNAAIEKGLLQGQSLEPLDYYPETQLWRLERIAGDIARLVNAQPRGWRLEYQRRIGQRLDRIEDQKDTEVLRENATRVWALLDELIAELLPPKAAAAE</sequence>
<evidence type="ECO:0000313" key="2">
    <source>
        <dbReference type="Proteomes" id="UP001243757"/>
    </source>
</evidence>
<organism evidence="1 2">
    <name type="scientific">Pseudodonghicola flavimaris</name>
    <dbReference type="NCBI Taxonomy" id="3050036"/>
    <lineage>
        <taxon>Bacteria</taxon>
        <taxon>Pseudomonadati</taxon>
        <taxon>Pseudomonadota</taxon>
        <taxon>Alphaproteobacteria</taxon>
        <taxon>Rhodobacterales</taxon>
        <taxon>Paracoccaceae</taxon>
        <taxon>Pseudodonghicola</taxon>
    </lineage>
</organism>
<dbReference type="EMBL" id="JASNJD010000033">
    <property type="protein sequence ID" value="MDK3020804.1"/>
    <property type="molecule type" value="Genomic_DNA"/>
</dbReference>
<keyword evidence="2" id="KW-1185">Reference proteome</keyword>
<dbReference type="Proteomes" id="UP001243757">
    <property type="component" value="Unassembled WGS sequence"/>
</dbReference>
<evidence type="ECO:0000313" key="1">
    <source>
        <dbReference type="EMBL" id="MDK3020804.1"/>
    </source>
</evidence>
<proteinExistence type="predicted"/>
<accession>A0ABT7F8W9</accession>